<evidence type="ECO:0000313" key="2">
    <source>
        <dbReference type="Proteomes" id="UP000188219"/>
    </source>
</evidence>
<dbReference type="AlphaFoldDB" id="A0A1Q2M8E4"/>
<accession>A0A1Q2M8E4</accession>
<dbReference type="Proteomes" id="UP000188219">
    <property type="component" value="Chromosome"/>
</dbReference>
<proteinExistence type="predicted"/>
<gene>
    <name evidence="1" type="ORF">Mag101_15985</name>
</gene>
<dbReference type="EMBL" id="CP019650">
    <property type="protein sequence ID" value="AQQ68964.1"/>
    <property type="molecule type" value="Genomic_DNA"/>
</dbReference>
<keyword evidence="2" id="KW-1185">Reference proteome</keyword>
<sequence>MNKQLLLTILGIAAIAWALVFNAKVTAQQIVTVDPGDAWLNASEGYQEKVTWRIASRGGAASPRGVFVNLDNNEELAVVDQILEFSGDSGQLTEIVQISPVQARSWHQKGVRRVGYRRVFAGPSGSLSNHILFDLDSSGRLAQVKASPPSQTVSGKSRQMMMAWNLDSDLGNISATSTSGQFLVGDTVIYEVAEAVTAQAGKPLRETVELPPGLVRSLLAQGINEVRYTRTFVDEKDTRRSASVEVQLTE</sequence>
<organism evidence="1 2">
    <name type="scientific">Microbulbifer agarilyticus</name>
    <dbReference type="NCBI Taxonomy" id="260552"/>
    <lineage>
        <taxon>Bacteria</taxon>
        <taxon>Pseudomonadati</taxon>
        <taxon>Pseudomonadota</taxon>
        <taxon>Gammaproteobacteria</taxon>
        <taxon>Cellvibrionales</taxon>
        <taxon>Microbulbiferaceae</taxon>
        <taxon>Microbulbifer</taxon>
    </lineage>
</organism>
<dbReference type="KEGG" id="maga:Mag101_15985"/>
<dbReference type="OrthoDB" id="5725171at2"/>
<evidence type="ECO:0000313" key="1">
    <source>
        <dbReference type="EMBL" id="AQQ68964.1"/>
    </source>
</evidence>
<protein>
    <submittedName>
        <fullName evidence="1">Uncharacterized protein</fullName>
    </submittedName>
</protein>
<dbReference type="RefSeq" id="WP_077407284.1">
    <property type="nucleotide sequence ID" value="NZ_CP019650.1"/>
</dbReference>
<name>A0A1Q2M8E4_9GAMM</name>
<reference evidence="1" key="1">
    <citation type="submission" date="2017-02" db="EMBL/GenBank/DDBJ databases">
        <title>Genome of Microbulbifer agarilyticus GP101.</title>
        <authorList>
            <person name="Jung J."/>
            <person name="Bae S.S."/>
            <person name="Baek K."/>
        </authorList>
    </citation>
    <scope>NUCLEOTIDE SEQUENCE [LARGE SCALE GENOMIC DNA]</scope>
    <source>
        <strain evidence="1">GP101</strain>
    </source>
</reference>